<dbReference type="InterPro" id="IPR032675">
    <property type="entry name" value="LRR_dom_sf"/>
</dbReference>
<accession>A0AAV6ULF6</accession>
<evidence type="ECO:0000313" key="3">
    <source>
        <dbReference type="EMBL" id="KAG8185052.1"/>
    </source>
</evidence>
<dbReference type="EMBL" id="JAFNEN010000349">
    <property type="protein sequence ID" value="KAG8185055.1"/>
    <property type="molecule type" value="Genomic_DNA"/>
</dbReference>
<feature type="chain" id="PRO_5044715351" evidence="2">
    <location>
        <begin position="23"/>
        <end position="334"/>
    </location>
</feature>
<gene>
    <name evidence="3" type="ORF">JTE90_017072</name>
</gene>
<keyword evidence="4" id="KW-1185">Reference proteome</keyword>
<dbReference type="Gene3D" id="3.80.10.10">
    <property type="entry name" value="Ribonuclease Inhibitor"/>
    <property type="match status" value="1"/>
</dbReference>
<dbReference type="PANTHER" id="PTHR24373:SF378">
    <property type="entry name" value="FI03225P-RELATED"/>
    <property type="match status" value="1"/>
</dbReference>
<dbReference type="InterPro" id="IPR050328">
    <property type="entry name" value="Dev_Immune_Receptor"/>
</dbReference>
<dbReference type="AlphaFoldDB" id="A0AAV6ULF6"/>
<proteinExistence type="predicted"/>
<dbReference type="PANTHER" id="PTHR24373">
    <property type="entry name" value="SLIT RELATED LEUCINE-RICH REPEAT NEURONAL PROTEIN"/>
    <property type="match status" value="1"/>
</dbReference>
<sequence length="334" mass="38521">MDHFRLLLSFFISAILVTTTTSSIIYTNTQCTTVTLEPCKRHPSFTNSIFCENISDFHTFVRVLRCGSKENMQEVFLEKSTLEYLPLYVIDFCGYFFLNVKSVVLSKLLEGNVLIRLQQLHLDDVVIKNSSRTWEPLAILEKLLRFSVSNMAIRVLDGHLVDHLTWKLESLVLESTNTTALADTALEKFSMLEYVSIQHNDIAELKRSMFPTPARIKFFYFGHNKISSLPDDLFSEMPDLQHIALQGNLLSEIHVSTFRTVWNNLSNLHLDGNPMKCHCKMLWLAKKRGPHIFTGNCFAPKHQYGKPLKNLEARDFHCFKTKLHPKENMLLPHS</sequence>
<dbReference type="GO" id="GO:0031012">
    <property type="term" value="C:extracellular matrix"/>
    <property type="evidence" value="ECO:0007669"/>
    <property type="project" value="TreeGrafter"/>
</dbReference>
<feature type="signal peptide" evidence="2">
    <location>
        <begin position="1"/>
        <end position="22"/>
    </location>
</feature>
<dbReference type="Proteomes" id="UP000827092">
    <property type="component" value="Unassembled WGS sequence"/>
</dbReference>
<evidence type="ECO:0000256" key="2">
    <source>
        <dbReference type="SAM" id="SignalP"/>
    </source>
</evidence>
<comment type="caution">
    <text evidence="3">The sequence shown here is derived from an EMBL/GenBank/DDBJ whole genome shotgun (WGS) entry which is preliminary data.</text>
</comment>
<keyword evidence="1 2" id="KW-0732">Signal</keyword>
<dbReference type="SUPFAM" id="SSF52058">
    <property type="entry name" value="L domain-like"/>
    <property type="match status" value="1"/>
</dbReference>
<reference evidence="3 4" key="1">
    <citation type="journal article" date="2022" name="Nat. Ecol. Evol.">
        <title>A masculinizing supergene underlies an exaggerated male reproductive morph in a spider.</title>
        <authorList>
            <person name="Hendrickx F."/>
            <person name="De Corte Z."/>
            <person name="Sonet G."/>
            <person name="Van Belleghem S.M."/>
            <person name="Kostlbacher S."/>
            <person name="Vangestel C."/>
        </authorList>
    </citation>
    <scope>NUCLEOTIDE SEQUENCE [LARGE SCALE GENOMIC DNA]</scope>
    <source>
        <strain evidence="3">W744_W776</strain>
    </source>
</reference>
<dbReference type="EMBL" id="JAFNEN010000349">
    <property type="protein sequence ID" value="KAG8185053.1"/>
    <property type="molecule type" value="Genomic_DNA"/>
</dbReference>
<dbReference type="EMBL" id="JAFNEN010000349">
    <property type="protein sequence ID" value="KAG8185054.1"/>
    <property type="molecule type" value="Genomic_DNA"/>
</dbReference>
<evidence type="ECO:0000256" key="1">
    <source>
        <dbReference type="ARBA" id="ARBA00022729"/>
    </source>
</evidence>
<evidence type="ECO:0000313" key="4">
    <source>
        <dbReference type="Proteomes" id="UP000827092"/>
    </source>
</evidence>
<dbReference type="EMBL" id="JAFNEN010000349">
    <property type="protein sequence ID" value="KAG8185052.1"/>
    <property type="molecule type" value="Genomic_DNA"/>
</dbReference>
<organism evidence="3 4">
    <name type="scientific">Oedothorax gibbosus</name>
    <dbReference type="NCBI Taxonomy" id="931172"/>
    <lineage>
        <taxon>Eukaryota</taxon>
        <taxon>Metazoa</taxon>
        <taxon>Ecdysozoa</taxon>
        <taxon>Arthropoda</taxon>
        <taxon>Chelicerata</taxon>
        <taxon>Arachnida</taxon>
        <taxon>Araneae</taxon>
        <taxon>Araneomorphae</taxon>
        <taxon>Entelegynae</taxon>
        <taxon>Araneoidea</taxon>
        <taxon>Linyphiidae</taxon>
        <taxon>Erigoninae</taxon>
        <taxon>Oedothorax</taxon>
    </lineage>
</organism>
<dbReference type="GO" id="GO:0005615">
    <property type="term" value="C:extracellular space"/>
    <property type="evidence" value="ECO:0007669"/>
    <property type="project" value="TreeGrafter"/>
</dbReference>
<name>A0AAV6ULF6_9ARAC</name>
<protein>
    <submittedName>
        <fullName evidence="3">Uncharacterized protein</fullName>
    </submittedName>
</protein>